<keyword evidence="1" id="KW-0472">Membrane</keyword>
<name>A0ABT4XVI7_9RHOB</name>
<keyword evidence="1" id="KW-1133">Transmembrane helix</keyword>
<organism evidence="3 4">
    <name type="scientific">Thalassococcus lentus</name>
    <dbReference type="NCBI Taxonomy" id="1210524"/>
    <lineage>
        <taxon>Bacteria</taxon>
        <taxon>Pseudomonadati</taxon>
        <taxon>Pseudomonadota</taxon>
        <taxon>Alphaproteobacteria</taxon>
        <taxon>Rhodobacterales</taxon>
        <taxon>Roseobacteraceae</taxon>
        <taxon>Thalassococcus</taxon>
    </lineage>
</organism>
<dbReference type="EMBL" id="JAQIOY010000006">
    <property type="protein sequence ID" value="MDA7425980.1"/>
    <property type="molecule type" value="Genomic_DNA"/>
</dbReference>
<accession>A0ABT4XVI7</accession>
<reference evidence="3 4" key="1">
    <citation type="submission" date="2023-01" db="EMBL/GenBank/DDBJ databases">
        <title>Thalassococcus onchidii sp. nov., isolated from a marine invertebrate from the South China Sea.</title>
        <authorList>
            <person name="Xu S."/>
            <person name="Liu Z."/>
            <person name="Xu Y."/>
        </authorList>
    </citation>
    <scope>NUCLEOTIDE SEQUENCE [LARGE SCALE GENOMIC DNA]</scope>
    <source>
        <strain evidence="3 4">KCTC 32084</strain>
    </source>
</reference>
<keyword evidence="4" id="KW-1185">Reference proteome</keyword>
<dbReference type="InterPro" id="IPR025263">
    <property type="entry name" value="YhdP_central"/>
</dbReference>
<feature type="transmembrane region" description="Helical" evidence="1">
    <location>
        <begin position="21"/>
        <end position="42"/>
    </location>
</feature>
<evidence type="ECO:0000259" key="2">
    <source>
        <dbReference type="Pfam" id="PF13116"/>
    </source>
</evidence>
<keyword evidence="1" id="KW-0812">Transmembrane</keyword>
<evidence type="ECO:0000256" key="1">
    <source>
        <dbReference type="SAM" id="Phobius"/>
    </source>
</evidence>
<dbReference type="Proteomes" id="UP001210720">
    <property type="component" value="Unassembled WGS sequence"/>
</dbReference>
<evidence type="ECO:0000313" key="4">
    <source>
        <dbReference type="Proteomes" id="UP001210720"/>
    </source>
</evidence>
<sequence length="1093" mass="115327">MSEGDKIEKSQPERRKRRGGLVVLAVFAALCLAIAGGAFAIMGRTLDAPVWLRERIEARLAQDLPGMRVAFGRMSVQVDSLALSRIILWDVRLDTQEGLPVAALSDFEAGFNTLSLLRRSPELKTAQISGAFVTVTRDAGGKLGLALGDAFAVGSNSPGIPDMISIVDQAFADPRLAGLKSVDADALTIRFEDQRARRGWTVDGGRLKITRSGNTLDLFGDFALLSGGAGVASIELNASSPIGGTSVDFGVSLRDLAAKDIASQSPALAWLEAIDAPISGALRSRLDDDGRLGPLNATLQIAGGVLQPNAQTKPVPFDSARAYFTYVPDLGQLRFDEISVTSPLGRVSADGTAKLEGLDQGWPTALLGQVRLSQIALSKGTLLDRDFALKGADMDFKLLLRPFEVKLGQLSLSDPDLPLRASGRLVARPDGWQLALDATARETNPEQVMSFWPEDLKPKPRKWVSEHVLGGTLSDVIFSLRAEPGEKPVTYLDFAFDDGHVLYNKKLPPVRNGKGRLSIFDNRLGLRLEKGTITPATGGTIDVAGSEFVMTEINKPGGPGEVKLKARGPVKAALSYIDNDAWRVLAKVKRTPDIANGVAEVTGRIALPLRRGVKLSEIALDLKGTARDVTSAVVPGRDLTSQELAFAVTNSQLVIDGPVTLSGVRAKGQWVQPFNGKAGQITADLQIDQKGLAAFGVDLPDGFLTGSGSGRLTVDLVKNSAPQFAVQSGLAGIGLAIPQLGWRLSKAAKGSFRVAGSLSEPAQIDALSLSAGGLDAKGKLSLAANGGFEELRLDTVKLGGWLDVTGRLRGRGKGQAPAVEVSGGSVDLRRAAFGGGSGSGDGSASGAGVPLNISLDRLRVTDSIDLQRFAGEFVAGAGMEGRFSALLGDAPITGRVLPQNGRSAFRVRGEDAGDILKAAGLIKTVQNGTFKLDLAPVRGTTGSYDGDLTIEGARLRNAPAIGALLDAISIVGLIDQLNGPGIFFAEVDARFRLTPNRVVLTRSSAVGPSMGISMDGYYDMASGQMDMQGVLSPIYILNGIGRLISRKGEGLIGFNFNLRGPIAQPQVTVNPLSVFTPGMFRDIFRRPPPQVSQ</sequence>
<feature type="domain" description="YhdP central" evidence="2">
    <location>
        <begin position="361"/>
        <end position="816"/>
    </location>
</feature>
<comment type="caution">
    <text evidence="3">The sequence shown here is derived from an EMBL/GenBank/DDBJ whole genome shotgun (WGS) entry which is preliminary data.</text>
</comment>
<gene>
    <name evidence="3" type="ORF">PFY00_14695</name>
</gene>
<dbReference type="Pfam" id="PF13116">
    <property type="entry name" value="YhdP"/>
    <property type="match status" value="1"/>
</dbReference>
<protein>
    <submittedName>
        <fullName evidence="3">DUF3971 domain-containing protein</fullName>
    </submittedName>
</protein>
<evidence type="ECO:0000313" key="3">
    <source>
        <dbReference type="EMBL" id="MDA7425980.1"/>
    </source>
</evidence>
<proteinExistence type="predicted"/>
<dbReference type="RefSeq" id="WP_271433337.1">
    <property type="nucleotide sequence ID" value="NZ_JAQIOY010000006.1"/>
</dbReference>